<dbReference type="EnsemblPlants" id="OPUNC01G11610.1">
    <property type="protein sequence ID" value="OPUNC01G11610.1"/>
    <property type="gene ID" value="OPUNC01G11610"/>
</dbReference>
<evidence type="ECO:0000313" key="2">
    <source>
        <dbReference type="EnsemblPlants" id="OPUNC01G11610.1"/>
    </source>
</evidence>
<organism evidence="2">
    <name type="scientific">Oryza punctata</name>
    <name type="common">Red rice</name>
    <dbReference type="NCBI Taxonomy" id="4537"/>
    <lineage>
        <taxon>Eukaryota</taxon>
        <taxon>Viridiplantae</taxon>
        <taxon>Streptophyta</taxon>
        <taxon>Embryophyta</taxon>
        <taxon>Tracheophyta</taxon>
        <taxon>Spermatophyta</taxon>
        <taxon>Magnoliopsida</taxon>
        <taxon>Liliopsida</taxon>
        <taxon>Poales</taxon>
        <taxon>Poaceae</taxon>
        <taxon>BOP clade</taxon>
        <taxon>Oryzoideae</taxon>
        <taxon>Oryzeae</taxon>
        <taxon>Oryzinae</taxon>
        <taxon>Oryza</taxon>
    </lineage>
</organism>
<keyword evidence="3" id="KW-1185">Reference proteome</keyword>
<evidence type="ECO:0000256" key="1">
    <source>
        <dbReference type="SAM" id="MobiDB-lite"/>
    </source>
</evidence>
<proteinExistence type="predicted"/>
<feature type="region of interest" description="Disordered" evidence="1">
    <location>
        <begin position="31"/>
        <end position="66"/>
    </location>
</feature>
<reference evidence="2" key="1">
    <citation type="submission" date="2015-04" db="UniProtKB">
        <authorList>
            <consortium name="EnsemblPlants"/>
        </authorList>
    </citation>
    <scope>IDENTIFICATION</scope>
</reference>
<dbReference type="HOGENOM" id="CLU_2835596_0_0_1"/>
<reference evidence="2" key="2">
    <citation type="submission" date="2018-05" db="EMBL/GenBank/DDBJ databases">
        <title>OpunRS2 (Oryza punctata Reference Sequence Version 2).</title>
        <authorList>
            <person name="Zhang J."/>
            <person name="Kudrna D."/>
            <person name="Lee S."/>
            <person name="Talag J."/>
            <person name="Welchert J."/>
            <person name="Wing R.A."/>
        </authorList>
    </citation>
    <scope>NUCLEOTIDE SEQUENCE [LARGE SCALE GENOMIC DNA]</scope>
</reference>
<sequence length="66" mass="7784">MTMANIIRESSWVVYNRGGWAHAWDPQKMPCQSKGAENLQKRTREASEHHEKAELDKWRYNPTDVL</sequence>
<evidence type="ECO:0000313" key="3">
    <source>
        <dbReference type="Proteomes" id="UP000026962"/>
    </source>
</evidence>
<protein>
    <submittedName>
        <fullName evidence="2">Uncharacterized protein</fullName>
    </submittedName>
</protein>
<dbReference type="AlphaFoldDB" id="A0A0E0JH94"/>
<feature type="compositionally biased region" description="Basic and acidic residues" evidence="1">
    <location>
        <begin position="39"/>
        <end position="59"/>
    </location>
</feature>
<dbReference type="Gramene" id="OPUNC01G11610.1">
    <property type="protein sequence ID" value="OPUNC01G11610.1"/>
    <property type="gene ID" value="OPUNC01G11610"/>
</dbReference>
<accession>A0A0E0JH94</accession>
<dbReference type="Proteomes" id="UP000026962">
    <property type="component" value="Chromosome 1"/>
</dbReference>
<name>A0A0E0JH94_ORYPU</name>